<evidence type="ECO:0000256" key="1">
    <source>
        <dbReference type="SAM" id="MobiDB-lite"/>
    </source>
</evidence>
<accession>A0A3R8R8S8</accession>
<dbReference type="AlphaFoldDB" id="A0A3R8R8S8"/>
<feature type="chain" id="PRO_5039684186" evidence="2">
    <location>
        <begin position="22"/>
        <end position="331"/>
    </location>
</feature>
<evidence type="ECO:0000259" key="3">
    <source>
        <dbReference type="Pfam" id="PF15983"/>
    </source>
</evidence>
<dbReference type="Proteomes" id="UP000274117">
    <property type="component" value="Unassembled WGS sequence"/>
</dbReference>
<evidence type="ECO:0000256" key="2">
    <source>
        <dbReference type="SAM" id="SignalP"/>
    </source>
</evidence>
<feature type="region of interest" description="Disordered" evidence="1">
    <location>
        <begin position="27"/>
        <end position="68"/>
    </location>
</feature>
<evidence type="ECO:0000313" key="4">
    <source>
        <dbReference type="EMBL" id="RRR53561.1"/>
    </source>
</evidence>
<dbReference type="Pfam" id="PF15983">
    <property type="entry name" value="DUF4767"/>
    <property type="match status" value="1"/>
</dbReference>
<dbReference type="EMBL" id="RSDO01000006">
    <property type="protein sequence ID" value="RRR53561.1"/>
    <property type="molecule type" value="Genomic_DNA"/>
</dbReference>
<comment type="caution">
    <text evidence="4">The sequence shown here is derived from an EMBL/GenBank/DDBJ whole genome shotgun (WGS) entry which is preliminary data.</text>
</comment>
<protein>
    <submittedName>
        <fullName evidence="4">DUF4767 domain-containing protein</fullName>
    </submittedName>
</protein>
<dbReference type="InterPro" id="IPR031927">
    <property type="entry name" value="DUF4767"/>
</dbReference>
<proteinExistence type="predicted"/>
<gene>
    <name evidence="4" type="ORF">EI998_04670</name>
</gene>
<feature type="compositionally biased region" description="Low complexity" evidence="1">
    <location>
        <begin position="30"/>
        <end position="62"/>
    </location>
</feature>
<reference evidence="4 5" key="2">
    <citation type="submission" date="2018-12" db="EMBL/GenBank/DDBJ databases">
        <title>Whole-genome sequences of fifteen clinical Streptococcus suis strains isolated from pigs between 2006 and 2018.</title>
        <authorList>
            <person name="Stevens M.J.A."/>
            <person name="Cernela N."/>
            <person name="Spoerry Serrano N."/>
            <person name="Schmitt S."/>
            <person name="Schrenzel J."/>
            <person name="Stephan R."/>
        </authorList>
    </citation>
    <scope>NUCLEOTIDE SEQUENCE [LARGE SCALE GENOMIC DNA]</scope>
    <source>
        <strain evidence="4 5">PP422</strain>
    </source>
</reference>
<name>A0A3R8R8S8_STRSU</name>
<keyword evidence="2" id="KW-0732">Signal</keyword>
<organism evidence="4 5">
    <name type="scientific">Streptococcus suis</name>
    <dbReference type="NCBI Taxonomy" id="1307"/>
    <lineage>
        <taxon>Bacteria</taxon>
        <taxon>Bacillati</taxon>
        <taxon>Bacillota</taxon>
        <taxon>Bacilli</taxon>
        <taxon>Lactobacillales</taxon>
        <taxon>Streptococcaceae</taxon>
        <taxon>Streptococcus</taxon>
    </lineage>
</organism>
<reference evidence="4 5" key="1">
    <citation type="submission" date="2018-11" db="EMBL/GenBank/DDBJ databases">
        <authorList>
            <person name="Stevens M.J."/>
            <person name="Cernela N."/>
            <person name="Spoerry Serrano N."/>
            <person name="Schmitt S."/>
            <person name="Schrenzel J."/>
            <person name="Stephan R."/>
        </authorList>
    </citation>
    <scope>NUCLEOTIDE SEQUENCE [LARGE SCALE GENOMIC DNA]</scope>
    <source>
        <strain evidence="4 5">PP422</strain>
    </source>
</reference>
<feature type="signal peptide" evidence="2">
    <location>
        <begin position="1"/>
        <end position="21"/>
    </location>
</feature>
<evidence type="ECO:0000313" key="5">
    <source>
        <dbReference type="Proteomes" id="UP000274117"/>
    </source>
</evidence>
<sequence>MKKNRLILGLLLGASVGLLVACGHQKQEATSTSSSTSSSRSSSTSTSFSTSTTSSTTSSSSSQAGPWDADKTEALRNFVIEQWGPSFSPPQYYLSYHPRNEGSFFGVSLPSGVLSGPGQQMTPDFQGETPELVWSENGKVEAGQTAVVGIYSDIEASKSQLAHLYLFTIKDGQGIAWITEQNQGNPEKRLYFRPTKNQELQAFFENLVLDGSSIAATETSSATATQSSVDTKNLTVEQAANWAKAHAASRYGAPFTKADFLAQVVTNAQSSDGLVYIEVREDHNSPNMLATRADRSVSSVAAFYRVNANGQLERMDVAAGSYSVVADIYFE</sequence>
<feature type="domain" description="DUF4767" evidence="3">
    <location>
        <begin position="67"/>
        <end position="208"/>
    </location>
</feature>
<dbReference type="PROSITE" id="PS51257">
    <property type="entry name" value="PROKAR_LIPOPROTEIN"/>
    <property type="match status" value="1"/>
</dbReference>